<name>A0A4R1PV03_9GAMM</name>
<organism evidence="5 6">
    <name type="scientific">Azotobacter chroococcum</name>
    <dbReference type="NCBI Taxonomy" id="353"/>
    <lineage>
        <taxon>Bacteria</taxon>
        <taxon>Pseudomonadati</taxon>
        <taxon>Pseudomonadota</taxon>
        <taxon>Gammaproteobacteria</taxon>
        <taxon>Pseudomonadales</taxon>
        <taxon>Pseudomonadaceae</taxon>
        <taxon>Azotobacter</taxon>
    </lineage>
</organism>
<feature type="compositionally biased region" description="Basic and acidic residues" evidence="2">
    <location>
        <begin position="17"/>
        <end position="30"/>
    </location>
</feature>
<keyword evidence="3" id="KW-0812">Transmembrane</keyword>
<feature type="domain" description="Bacterial sugar transferase" evidence="4">
    <location>
        <begin position="61"/>
        <end position="249"/>
    </location>
</feature>
<dbReference type="GO" id="GO:0016780">
    <property type="term" value="F:phosphotransferase activity, for other substituted phosphate groups"/>
    <property type="evidence" value="ECO:0007669"/>
    <property type="project" value="TreeGrafter"/>
</dbReference>
<accession>A0A4R1PV03</accession>
<dbReference type="InterPro" id="IPR003362">
    <property type="entry name" value="Bact_transf"/>
</dbReference>
<dbReference type="EMBL" id="SMMU01000002">
    <property type="protein sequence ID" value="TCL34060.1"/>
    <property type="molecule type" value="Genomic_DNA"/>
</dbReference>
<keyword evidence="5" id="KW-0808">Transferase</keyword>
<gene>
    <name evidence="5" type="ORF">EV691_10233</name>
</gene>
<feature type="transmembrane region" description="Helical" evidence="3">
    <location>
        <begin position="66"/>
        <end position="87"/>
    </location>
</feature>
<dbReference type="PANTHER" id="PTHR30576:SF10">
    <property type="entry name" value="SLL5057 PROTEIN"/>
    <property type="match status" value="1"/>
</dbReference>
<protein>
    <submittedName>
        <fullName evidence="5">Lipopolysaccharide/colanic/teichoic acid biosynthesis glycosyltransferase</fullName>
    </submittedName>
</protein>
<evidence type="ECO:0000313" key="5">
    <source>
        <dbReference type="EMBL" id="TCL34060.1"/>
    </source>
</evidence>
<dbReference type="Pfam" id="PF02397">
    <property type="entry name" value="Bac_transf"/>
    <property type="match status" value="1"/>
</dbReference>
<dbReference type="AlphaFoldDB" id="A0A4R1PV03"/>
<dbReference type="PANTHER" id="PTHR30576">
    <property type="entry name" value="COLANIC BIOSYNTHESIS UDP-GLUCOSE LIPID CARRIER TRANSFERASE"/>
    <property type="match status" value="1"/>
</dbReference>
<evidence type="ECO:0000313" key="6">
    <source>
        <dbReference type="Proteomes" id="UP000295169"/>
    </source>
</evidence>
<evidence type="ECO:0000256" key="1">
    <source>
        <dbReference type="ARBA" id="ARBA00006464"/>
    </source>
</evidence>
<dbReference type="Proteomes" id="UP000295169">
    <property type="component" value="Unassembled WGS sequence"/>
</dbReference>
<reference evidence="5 6" key="1">
    <citation type="submission" date="2019-03" db="EMBL/GenBank/DDBJ databases">
        <title>Genomic Encyclopedia of Type Strains, Phase IV (KMG-IV): sequencing the most valuable type-strain genomes for metagenomic binning, comparative biology and taxonomic classification.</title>
        <authorList>
            <person name="Goeker M."/>
        </authorList>
    </citation>
    <scope>NUCLEOTIDE SEQUENCE [LARGE SCALE GENOMIC DNA]</scope>
    <source>
        <strain evidence="5 6">DSM 2286</strain>
    </source>
</reference>
<feature type="region of interest" description="Disordered" evidence="2">
    <location>
        <begin position="1"/>
        <end position="30"/>
    </location>
</feature>
<evidence type="ECO:0000256" key="3">
    <source>
        <dbReference type="SAM" id="Phobius"/>
    </source>
</evidence>
<evidence type="ECO:0000256" key="2">
    <source>
        <dbReference type="SAM" id="MobiDB-lite"/>
    </source>
</evidence>
<keyword evidence="3" id="KW-1133">Transmembrane helix</keyword>
<comment type="caution">
    <text evidence="5">The sequence shown here is derived from an EMBL/GenBank/DDBJ whole genome shotgun (WGS) entry which is preliminary data.</text>
</comment>
<comment type="similarity">
    <text evidence="1">Belongs to the bacterial sugar transferase family.</text>
</comment>
<sequence length="255" mass="28977">MNAPGNSFQQPSFAKDSQYRLKEKRTDPSQREKIENALWVHNCGWLSGRQGGRPWTLSRTKRVSEALAALLLLLLLSPLLLGIALLIRLGSPGPVLFVQQRTGFRGRRFGMFKFRSMVADAEALKESLRHLNKHGPDAIDFKIDADPRVTPIGQWLRRTSLDELPNLINVVRGEMRLVGPRPTSFNASRYHLHHLGRLSIYPGMTGLWQISGRSDVDFDDRVELDMTYIRRQGPLLDLWILLKTPLEVFYGHGAS</sequence>
<feature type="compositionally biased region" description="Polar residues" evidence="2">
    <location>
        <begin position="1"/>
        <end position="12"/>
    </location>
</feature>
<keyword evidence="3" id="KW-0472">Membrane</keyword>
<evidence type="ECO:0000259" key="4">
    <source>
        <dbReference type="Pfam" id="PF02397"/>
    </source>
</evidence>
<proteinExistence type="inferred from homology"/>
<dbReference type="RefSeq" id="WP_242672566.1">
    <property type="nucleotide sequence ID" value="NZ_JBHLST010000003.1"/>
</dbReference>